<organism evidence="12 13">
    <name type="scientific">Cellulomonas rhizosphaerae</name>
    <dbReference type="NCBI Taxonomy" id="2293719"/>
    <lineage>
        <taxon>Bacteria</taxon>
        <taxon>Bacillati</taxon>
        <taxon>Actinomycetota</taxon>
        <taxon>Actinomycetes</taxon>
        <taxon>Micrococcales</taxon>
        <taxon>Cellulomonadaceae</taxon>
        <taxon>Cellulomonas</taxon>
    </lineage>
</organism>
<keyword evidence="7" id="KW-0378">Hydrolase</keyword>
<dbReference type="Pfam" id="PF12710">
    <property type="entry name" value="HAD"/>
    <property type="match status" value="1"/>
</dbReference>
<evidence type="ECO:0000256" key="3">
    <source>
        <dbReference type="ARBA" id="ARBA00009184"/>
    </source>
</evidence>
<dbReference type="GO" id="GO:0000287">
    <property type="term" value="F:magnesium ion binding"/>
    <property type="evidence" value="ECO:0007669"/>
    <property type="project" value="TreeGrafter"/>
</dbReference>
<dbReference type="PANTHER" id="PTHR43344">
    <property type="entry name" value="PHOSPHOSERINE PHOSPHATASE"/>
    <property type="match status" value="1"/>
</dbReference>
<comment type="pathway">
    <text evidence="2">Amino-acid biosynthesis; L-serine biosynthesis; L-serine from 3-phospho-D-glycerate: step 3/3.</text>
</comment>
<evidence type="ECO:0000256" key="7">
    <source>
        <dbReference type="ARBA" id="ARBA00022801"/>
    </source>
</evidence>
<keyword evidence="5" id="KW-0028">Amino-acid biosynthesis</keyword>
<dbReference type="GO" id="GO:0036424">
    <property type="term" value="F:L-phosphoserine phosphatase activity"/>
    <property type="evidence" value="ECO:0007669"/>
    <property type="project" value="TreeGrafter"/>
</dbReference>
<evidence type="ECO:0000256" key="9">
    <source>
        <dbReference type="ARBA" id="ARBA00023299"/>
    </source>
</evidence>
<comment type="similarity">
    <text evidence="3">Belongs to the HAD-like hydrolase superfamily. SerB family.</text>
</comment>
<protein>
    <recommendedName>
        <fullName evidence="4">phosphoserine phosphatase</fullName>
        <ecNumber evidence="4">3.1.3.3</ecNumber>
    </recommendedName>
</protein>
<dbReference type="AlphaFoldDB" id="A0A413RLH2"/>
<keyword evidence="6" id="KW-0479">Metal-binding</keyword>
<evidence type="ECO:0000256" key="5">
    <source>
        <dbReference type="ARBA" id="ARBA00022605"/>
    </source>
</evidence>
<reference evidence="12 13" key="1">
    <citation type="submission" date="2018-08" db="EMBL/GenBank/DDBJ databases">
        <title>Cellulomonas rhizosphaerae sp. nov., a novel actinomycete isolated from soil.</title>
        <authorList>
            <person name="Tian Y."/>
        </authorList>
    </citation>
    <scope>NUCLEOTIDE SEQUENCE [LARGE SCALE GENOMIC DNA]</scope>
    <source>
        <strain evidence="12 13">NEAU-TCZ24</strain>
    </source>
</reference>
<comment type="caution">
    <text evidence="12">The sequence shown here is derived from an EMBL/GenBank/DDBJ whole genome shotgun (WGS) entry which is preliminary data.</text>
</comment>
<comment type="catalytic activity">
    <reaction evidence="10">
        <text>O-phospho-L-serine + H2O = L-serine + phosphate</text>
        <dbReference type="Rhea" id="RHEA:21208"/>
        <dbReference type="ChEBI" id="CHEBI:15377"/>
        <dbReference type="ChEBI" id="CHEBI:33384"/>
        <dbReference type="ChEBI" id="CHEBI:43474"/>
        <dbReference type="ChEBI" id="CHEBI:57524"/>
        <dbReference type="EC" id="3.1.3.3"/>
    </reaction>
</comment>
<evidence type="ECO:0000256" key="4">
    <source>
        <dbReference type="ARBA" id="ARBA00012640"/>
    </source>
</evidence>
<sequence>MARGIVFVDVDGTLVPGAASSAVHIAHRLGHAAELLEAEDLWDRGLIPGPDVERLDAIRWAGTSVAQVRTWLADLPLVDGIAETVAWCIERDLRPVLATLAWHAVGDELCERFGFLHASGARVGRVDGVYTGEVELSIDELGKLEYAVRTAKAAGVSMADCVAIGDGRSDVPLFGAVGLAVGFNANAAASAAAHRTVVGSDLRAVVPVIEEWLDR</sequence>
<keyword evidence="13" id="KW-1185">Reference proteome</keyword>
<evidence type="ECO:0000256" key="10">
    <source>
        <dbReference type="ARBA" id="ARBA00048138"/>
    </source>
</evidence>
<evidence type="ECO:0000256" key="11">
    <source>
        <dbReference type="ARBA" id="ARBA00048523"/>
    </source>
</evidence>
<accession>A0A413RLH2</accession>
<evidence type="ECO:0000313" key="13">
    <source>
        <dbReference type="Proteomes" id="UP000283374"/>
    </source>
</evidence>
<dbReference type="InterPro" id="IPR036412">
    <property type="entry name" value="HAD-like_sf"/>
</dbReference>
<comment type="cofactor">
    <cofactor evidence="1">
        <name>Mg(2+)</name>
        <dbReference type="ChEBI" id="CHEBI:18420"/>
    </cofactor>
</comment>
<evidence type="ECO:0000256" key="8">
    <source>
        <dbReference type="ARBA" id="ARBA00022842"/>
    </source>
</evidence>
<dbReference type="InterPro" id="IPR023214">
    <property type="entry name" value="HAD_sf"/>
</dbReference>
<dbReference type="SUPFAM" id="SSF56784">
    <property type="entry name" value="HAD-like"/>
    <property type="match status" value="1"/>
</dbReference>
<dbReference type="GO" id="GO:0005737">
    <property type="term" value="C:cytoplasm"/>
    <property type="evidence" value="ECO:0007669"/>
    <property type="project" value="TreeGrafter"/>
</dbReference>
<dbReference type="PANTHER" id="PTHR43344:SF2">
    <property type="entry name" value="PHOSPHOSERINE PHOSPHATASE"/>
    <property type="match status" value="1"/>
</dbReference>
<dbReference type="InterPro" id="IPR050582">
    <property type="entry name" value="HAD-like_SerB"/>
</dbReference>
<dbReference type="EC" id="3.1.3.3" evidence="4"/>
<name>A0A413RLH2_9CELL</name>
<dbReference type="EMBL" id="QWKP01000193">
    <property type="protein sequence ID" value="RHA40708.1"/>
    <property type="molecule type" value="Genomic_DNA"/>
</dbReference>
<proteinExistence type="inferred from homology"/>
<dbReference type="Proteomes" id="UP000283374">
    <property type="component" value="Unassembled WGS sequence"/>
</dbReference>
<gene>
    <name evidence="12" type="ORF">D1825_09830</name>
</gene>
<dbReference type="RefSeq" id="WP_118767243.1">
    <property type="nucleotide sequence ID" value="NZ_QWKP01000193.1"/>
</dbReference>
<dbReference type="Gene3D" id="3.40.50.1000">
    <property type="entry name" value="HAD superfamily/HAD-like"/>
    <property type="match status" value="1"/>
</dbReference>
<comment type="catalytic activity">
    <reaction evidence="11">
        <text>O-phospho-D-serine + H2O = D-serine + phosphate</text>
        <dbReference type="Rhea" id="RHEA:24873"/>
        <dbReference type="ChEBI" id="CHEBI:15377"/>
        <dbReference type="ChEBI" id="CHEBI:35247"/>
        <dbReference type="ChEBI" id="CHEBI:43474"/>
        <dbReference type="ChEBI" id="CHEBI:58680"/>
        <dbReference type="EC" id="3.1.3.3"/>
    </reaction>
</comment>
<evidence type="ECO:0000256" key="2">
    <source>
        <dbReference type="ARBA" id="ARBA00005135"/>
    </source>
</evidence>
<dbReference type="OrthoDB" id="25607at2"/>
<evidence type="ECO:0000313" key="12">
    <source>
        <dbReference type="EMBL" id="RHA40708.1"/>
    </source>
</evidence>
<keyword evidence="8" id="KW-0460">Magnesium</keyword>
<dbReference type="GO" id="GO:0006564">
    <property type="term" value="P:L-serine biosynthetic process"/>
    <property type="evidence" value="ECO:0007669"/>
    <property type="project" value="UniProtKB-KW"/>
</dbReference>
<evidence type="ECO:0000256" key="6">
    <source>
        <dbReference type="ARBA" id="ARBA00022723"/>
    </source>
</evidence>
<keyword evidence="9" id="KW-0718">Serine biosynthesis</keyword>
<evidence type="ECO:0000256" key="1">
    <source>
        <dbReference type="ARBA" id="ARBA00001946"/>
    </source>
</evidence>